<dbReference type="AlphaFoldDB" id="A0A5A7P513"/>
<reference evidence="2" key="1">
    <citation type="journal article" date="2019" name="Curr. Biol.">
        <title>Genome Sequence of Striga asiatica Provides Insight into the Evolution of Plant Parasitism.</title>
        <authorList>
            <person name="Yoshida S."/>
            <person name="Kim S."/>
            <person name="Wafula E.K."/>
            <person name="Tanskanen J."/>
            <person name="Kim Y.M."/>
            <person name="Honaas L."/>
            <person name="Yang Z."/>
            <person name="Spallek T."/>
            <person name="Conn C.E."/>
            <person name="Ichihashi Y."/>
            <person name="Cheong K."/>
            <person name="Cui S."/>
            <person name="Der J.P."/>
            <person name="Gundlach H."/>
            <person name="Jiao Y."/>
            <person name="Hori C."/>
            <person name="Ishida J.K."/>
            <person name="Kasahara H."/>
            <person name="Kiba T."/>
            <person name="Kim M.S."/>
            <person name="Koo N."/>
            <person name="Laohavisit A."/>
            <person name="Lee Y.H."/>
            <person name="Lumba S."/>
            <person name="McCourt P."/>
            <person name="Mortimer J.C."/>
            <person name="Mutuku J.M."/>
            <person name="Nomura T."/>
            <person name="Sasaki-Sekimoto Y."/>
            <person name="Seto Y."/>
            <person name="Wang Y."/>
            <person name="Wakatake T."/>
            <person name="Sakakibara H."/>
            <person name="Demura T."/>
            <person name="Yamaguchi S."/>
            <person name="Yoneyama K."/>
            <person name="Manabe R.I."/>
            <person name="Nelson D.C."/>
            <person name="Schulman A.H."/>
            <person name="Timko M.P."/>
            <person name="dePamphilis C.W."/>
            <person name="Choi D."/>
            <person name="Shirasu K."/>
        </authorList>
    </citation>
    <scope>NUCLEOTIDE SEQUENCE [LARGE SCALE GENOMIC DNA]</scope>
    <source>
        <strain evidence="2">cv. UVA1</strain>
    </source>
</reference>
<proteinExistence type="predicted"/>
<gene>
    <name evidence="1" type="ORF">STAS_03563</name>
</gene>
<dbReference type="Proteomes" id="UP000325081">
    <property type="component" value="Unassembled WGS sequence"/>
</dbReference>
<dbReference type="OrthoDB" id="10360609at2759"/>
<name>A0A5A7P513_STRAF</name>
<protein>
    <submittedName>
        <fullName evidence="1">Enolase</fullName>
    </submittedName>
</protein>
<sequence>MSSEIISIRPFSGGKRWCTAAMASQTQRLMVLLLLFLVVSTTAVPTTRSLKEVKNRISIPNLRFEDGMDEDNNGDLRKLEGVLGKRMNLELHDYAGTLPNCKNLIHIKCR</sequence>
<accession>A0A5A7P513</accession>
<evidence type="ECO:0000313" key="2">
    <source>
        <dbReference type="Proteomes" id="UP000325081"/>
    </source>
</evidence>
<evidence type="ECO:0000313" key="1">
    <source>
        <dbReference type="EMBL" id="GER27829.1"/>
    </source>
</evidence>
<dbReference type="EMBL" id="BKCP01002224">
    <property type="protein sequence ID" value="GER27829.1"/>
    <property type="molecule type" value="Genomic_DNA"/>
</dbReference>
<organism evidence="1 2">
    <name type="scientific">Striga asiatica</name>
    <name type="common">Asiatic witchweed</name>
    <name type="synonym">Buchnera asiatica</name>
    <dbReference type="NCBI Taxonomy" id="4170"/>
    <lineage>
        <taxon>Eukaryota</taxon>
        <taxon>Viridiplantae</taxon>
        <taxon>Streptophyta</taxon>
        <taxon>Embryophyta</taxon>
        <taxon>Tracheophyta</taxon>
        <taxon>Spermatophyta</taxon>
        <taxon>Magnoliopsida</taxon>
        <taxon>eudicotyledons</taxon>
        <taxon>Gunneridae</taxon>
        <taxon>Pentapetalae</taxon>
        <taxon>asterids</taxon>
        <taxon>lamiids</taxon>
        <taxon>Lamiales</taxon>
        <taxon>Orobanchaceae</taxon>
        <taxon>Buchnereae</taxon>
        <taxon>Striga</taxon>
    </lineage>
</organism>
<keyword evidence="2" id="KW-1185">Reference proteome</keyword>
<comment type="caution">
    <text evidence="1">The sequence shown here is derived from an EMBL/GenBank/DDBJ whole genome shotgun (WGS) entry which is preliminary data.</text>
</comment>